<dbReference type="EMBL" id="JABSTU010000007">
    <property type="protein sequence ID" value="KAH8024967.1"/>
    <property type="molecule type" value="Genomic_DNA"/>
</dbReference>
<name>A0A9J6DS04_RHIMP</name>
<protein>
    <recommendedName>
        <fullName evidence="4">Amino acid transporter</fullName>
    </recommendedName>
</protein>
<reference evidence="2" key="2">
    <citation type="submission" date="2021-09" db="EMBL/GenBank/DDBJ databases">
        <authorList>
            <person name="Jia N."/>
            <person name="Wang J."/>
            <person name="Shi W."/>
            <person name="Du L."/>
            <person name="Sun Y."/>
            <person name="Zhan W."/>
            <person name="Jiang J."/>
            <person name="Wang Q."/>
            <person name="Zhang B."/>
            <person name="Ji P."/>
            <person name="Sakyi L.B."/>
            <person name="Cui X."/>
            <person name="Yuan T."/>
            <person name="Jiang B."/>
            <person name="Yang W."/>
            <person name="Lam T.T.-Y."/>
            <person name="Chang Q."/>
            <person name="Ding S."/>
            <person name="Wang X."/>
            <person name="Zhu J."/>
            <person name="Ruan X."/>
            <person name="Zhao L."/>
            <person name="Wei J."/>
            <person name="Que T."/>
            <person name="Du C."/>
            <person name="Cheng J."/>
            <person name="Dai P."/>
            <person name="Han X."/>
            <person name="Huang E."/>
            <person name="Gao Y."/>
            <person name="Liu J."/>
            <person name="Shao H."/>
            <person name="Ye R."/>
            <person name="Li L."/>
            <person name="Wei W."/>
            <person name="Wang X."/>
            <person name="Wang C."/>
            <person name="Huo Q."/>
            <person name="Li W."/>
            <person name="Guo W."/>
            <person name="Chen H."/>
            <person name="Chen S."/>
            <person name="Zhou L."/>
            <person name="Zhou L."/>
            <person name="Ni X."/>
            <person name="Tian J."/>
            <person name="Zhou Y."/>
            <person name="Sheng Y."/>
            <person name="Liu T."/>
            <person name="Pan Y."/>
            <person name="Xia L."/>
            <person name="Li J."/>
            <person name="Zhao F."/>
            <person name="Cao W."/>
        </authorList>
    </citation>
    <scope>NUCLEOTIDE SEQUENCE</scope>
    <source>
        <strain evidence="2">Rmic-2018</strain>
        <tissue evidence="2">Larvae</tissue>
    </source>
</reference>
<dbReference type="VEuPathDB" id="VectorBase:LOC119170432"/>
<evidence type="ECO:0000313" key="3">
    <source>
        <dbReference type="Proteomes" id="UP000821866"/>
    </source>
</evidence>
<dbReference type="AlphaFoldDB" id="A0A9J6DS04"/>
<evidence type="ECO:0000256" key="1">
    <source>
        <dbReference type="SAM" id="MobiDB-lite"/>
    </source>
</evidence>
<evidence type="ECO:0008006" key="4">
    <source>
        <dbReference type="Google" id="ProtNLM"/>
    </source>
</evidence>
<keyword evidence="3" id="KW-1185">Reference proteome</keyword>
<organism evidence="2 3">
    <name type="scientific">Rhipicephalus microplus</name>
    <name type="common">Cattle tick</name>
    <name type="synonym">Boophilus microplus</name>
    <dbReference type="NCBI Taxonomy" id="6941"/>
    <lineage>
        <taxon>Eukaryota</taxon>
        <taxon>Metazoa</taxon>
        <taxon>Ecdysozoa</taxon>
        <taxon>Arthropoda</taxon>
        <taxon>Chelicerata</taxon>
        <taxon>Arachnida</taxon>
        <taxon>Acari</taxon>
        <taxon>Parasitiformes</taxon>
        <taxon>Ixodida</taxon>
        <taxon>Ixodoidea</taxon>
        <taxon>Ixodidae</taxon>
        <taxon>Rhipicephalinae</taxon>
        <taxon>Rhipicephalus</taxon>
        <taxon>Boophilus</taxon>
    </lineage>
</organism>
<proteinExistence type="predicted"/>
<accession>A0A9J6DS04</accession>
<dbReference type="Proteomes" id="UP000821866">
    <property type="component" value="Unassembled WGS sequence"/>
</dbReference>
<reference evidence="2" key="1">
    <citation type="journal article" date="2020" name="Cell">
        <title>Large-Scale Comparative Analyses of Tick Genomes Elucidate Their Genetic Diversity and Vector Capacities.</title>
        <authorList>
            <consortium name="Tick Genome and Microbiome Consortium (TIGMIC)"/>
            <person name="Jia N."/>
            <person name="Wang J."/>
            <person name="Shi W."/>
            <person name="Du L."/>
            <person name="Sun Y."/>
            <person name="Zhan W."/>
            <person name="Jiang J.F."/>
            <person name="Wang Q."/>
            <person name="Zhang B."/>
            <person name="Ji P."/>
            <person name="Bell-Sakyi L."/>
            <person name="Cui X.M."/>
            <person name="Yuan T.T."/>
            <person name="Jiang B.G."/>
            <person name="Yang W.F."/>
            <person name="Lam T.T."/>
            <person name="Chang Q.C."/>
            <person name="Ding S.J."/>
            <person name="Wang X.J."/>
            <person name="Zhu J.G."/>
            <person name="Ruan X.D."/>
            <person name="Zhao L."/>
            <person name="Wei J.T."/>
            <person name="Ye R.Z."/>
            <person name="Que T.C."/>
            <person name="Du C.H."/>
            <person name="Zhou Y.H."/>
            <person name="Cheng J.X."/>
            <person name="Dai P.F."/>
            <person name="Guo W.B."/>
            <person name="Han X.H."/>
            <person name="Huang E.J."/>
            <person name="Li L.F."/>
            <person name="Wei W."/>
            <person name="Gao Y.C."/>
            <person name="Liu J.Z."/>
            <person name="Shao H.Z."/>
            <person name="Wang X."/>
            <person name="Wang C.C."/>
            <person name="Yang T.C."/>
            <person name="Huo Q.B."/>
            <person name="Li W."/>
            <person name="Chen H.Y."/>
            <person name="Chen S.E."/>
            <person name="Zhou L.G."/>
            <person name="Ni X.B."/>
            <person name="Tian J.H."/>
            <person name="Sheng Y."/>
            <person name="Liu T."/>
            <person name="Pan Y.S."/>
            <person name="Xia L.Y."/>
            <person name="Li J."/>
            <person name="Zhao F."/>
            <person name="Cao W.C."/>
        </authorList>
    </citation>
    <scope>NUCLEOTIDE SEQUENCE</scope>
    <source>
        <strain evidence="2">Rmic-2018</strain>
    </source>
</reference>
<sequence length="118" mass="12727">MEVNGDGKRDERTVSDIFLRLSDVSRNTSGMPSGRSDGDKESETSPLCPDRQQDVEGASSATSATDQELTTNCQTMMHLLKGNIGTGVLAMPSALANAGVLTYRRPPLRPTRSRWKGS</sequence>
<gene>
    <name evidence="2" type="ORF">HPB51_002381</name>
</gene>
<feature type="region of interest" description="Disordered" evidence="1">
    <location>
        <begin position="21"/>
        <end position="66"/>
    </location>
</feature>
<comment type="caution">
    <text evidence="2">The sequence shown here is derived from an EMBL/GenBank/DDBJ whole genome shotgun (WGS) entry which is preliminary data.</text>
</comment>
<evidence type="ECO:0000313" key="2">
    <source>
        <dbReference type="EMBL" id="KAH8024967.1"/>
    </source>
</evidence>